<feature type="region of interest" description="Disordered" evidence="1">
    <location>
        <begin position="16"/>
        <end position="35"/>
    </location>
</feature>
<reference evidence="2 3" key="1">
    <citation type="submission" date="2017-03" db="EMBL/GenBank/DDBJ databases">
        <authorList>
            <person name="Afonso C.L."/>
            <person name="Miller P.J."/>
            <person name="Scott M.A."/>
            <person name="Spackman E."/>
            <person name="Goraichik I."/>
            <person name="Dimitrov K.M."/>
            <person name="Suarez D.L."/>
            <person name="Swayne D.E."/>
        </authorList>
    </citation>
    <scope>NUCLEOTIDE SEQUENCE [LARGE SCALE GENOMIC DNA]</scope>
    <source>
        <strain evidence="2 3">CECT 7971</strain>
    </source>
</reference>
<accession>A0A1Y5RYM2</accession>
<sequence length="79" mass="9311">MKMRDYERRIPVQILRTREANQQPLPRKRDNDNNANVVERADHVSNGFKTDVVRGSNLQVYLLGHRLGQPVRAKQYPER</sequence>
<dbReference type="EMBL" id="FWFW01000002">
    <property type="protein sequence ID" value="SLN27472.1"/>
    <property type="molecule type" value="Genomic_DNA"/>
</dbReference>
<organism evidence="2 3">
    <name type="scientific">Pacificibacter marinus</name>
    <dbReference type="NCBI Taxonomy" id="658057"/>
    <lineage>
        <taxon>Bacteria</taxon>
        <taxon>Pseudomonadati</taxon>
        <taxon>Pseudomonadota</taxon>
        <taxon>Alphaproteobacteria</taxon>
        <taxon>Rhodobacterales</taxon>
        <taxon>Roseobacteraceae</taxon>
        <taxon>Pacificibacter</taxon>
    </lineage>
</organism>
<name>A0A1Y5RYM2_9RHOB</name>
<evidence type="ECO:0000313" key="2">
    <source>
        <dbReference type="EMBL" id="SLN27472.1"/>
    </source>
</evidence>
<proteinExistence type="predicted"/>
<protein>
    <submittedName>
        <fullName evidence="2">Uncharacterized protein</fullName>
    </submittedName>
</protein>
<dbReference type="Proteomes" id="UP000193307">
    <property type="component" value="Unassembled WGS sequence"/>
</dbReference>
<dbReference type="AlphaFoldDB" id="A0A1Y5RYM2"/>
<keyword evidence="3" id="KW-1185">Reference proteome</keyword>
<gene>
    <name evidence="2" type="ORF">PAM7971_01058</name>
</gene>
<evidence type="ECO:0000313" key="3">
    <source>
        <dbReference type="Proteomes" id="UP000193307"/>
    </source>
</evidence>
<evidence type="ECO:0000256" key="1">
    <source>
        <dbReference type="SAM" id="MobiDB-lite"/>
    </source>
</evidence>